<dbReference type="AlphaFoldDB" id="A0A507C2H9"/>
<dbReference type="Proteomes" id="UP000317494">
    <property type="component" value="Unassembled WGS sequence"/>
</dbReference>
<proteinExistence type="predicted"/>
<feature type="compositionally biased region" description="Low complexity" evidence="1">
    <location>
        <begin position="601"/>
        <end position="632"/>
    </location>
</feature>
<feature type="compositionally biased region" description="Low complexity" evidence="1">
    <location>
        <begin position="439"/>
        <end position="448"/>
    </location>
</feature>
<dbReference type="EMBL" id="QEAN01000521">
    <property type="protein sequence ID" value="TPX33932.1"/>
    <property type="molecule type" value="Genomic_DNA"/>
</dbReference>
<evidence type="ECO:0000256" key="1">
    <source>
        <dbReference type="SAM" id="MobiDB-lite"/>
    </source>
</evidence>
<feature type="region of interest" description="Disordered" evidence="1">
    <location>
        <begin position="601"/>
        <end position="651"/>
    </location>
</feature>
<feature type="region of interest" description="Disordered" evidence="1">
    <location>
        <begin position="378"/>
        <end position="448"/>
    </location>
</feature>
<comment type="caution">
    <text evidence="2">The sequence shown here is derived from an EMBL/GenBank/DDBJ whole genome shotgun (WGS) entry which is preliminary data.</text>
</comment>
<evidence type="ECO:0000313" key="2">
    <source>
        <dbReference type="EMBL" id="TPX33932.1"/>
    </source>
</evidence>
<dbReference type="VEuPathDB" id="FungiDB:SeMB42_g07415"/>
<reference evidence="2 3" key="1">
    <citation type="journal article" date="2019" name="Sci. Rep.">
        <title>Comparative genomics of chytrid fungi reveal insights into the obligate biotrophic and pathogenic lifestyle of Synchytrium endobioticum.</title>
        <authorList>
            <person name="van de Vossenberg B.T.L.H."/>
            <person name="Warris S."/>
            <person name="Nguyen H.D.T."/>
            <person name="van Gent-Pelzer M.P.E."/>
            <person name="Joly D.L."/>
            <person name="van de Geest H.C."/>
            <person name="Bonants P.J.M."/>
            <person name="Smith D.S."/>
            <person name="Levesque C.A."/>
            <person name="van der Lee T.A.J."/>
        </authorList>
    </citation>
    <scope>NUCLEOTIDE SEQUENCE [LARGE SCALE GENOMIC DNA]</scope>
    <source>
        <strain evidence="2 3">MB42</strain>
    </source>
</reference>
<feature type="region of interest" description="Disordered" evidence="1">
    <location>
        <begin position="109"/>
        <end position="140"/>
    </location>
</feature>
<name>A0A507C2H9_9FUNG</name>
<organism evidence="2 3">
    <name type="scientific">Synchytrium endobioticum</name>
    <dbReference type="NCBI Taxonomy" id="286115"/>
    <lineage>
        <taxon>Eukaryota</taxon>
        <taxon>Fungi</taxon>
        <taxon>Fungi incertae sedis</taxon>
        <taxon>Chytridiomycota</taxon>
        <taxon>Chytridiomycota incertae sedis</taxon>
        <taxon>Chytridiomycetes</taxon>
        <taxon>Synchytriales</taxon>
        <taxon>Synchytriaceae</taxon>
        <taxon>Synchytrium</taxon>
    </lineage>
</organism>
<feature type="compositionally biased region" description="Basic and acidic residues" evidence="1">
    <location>
        <begin position="114"/>
        <end position="126"/>
    </location>
</feature>
<sequence length="852" mass="93080">MVPHNVIDKGGKRADTCITTFTALQYCMVSVPKARKSELNLEPSLNIVHPTFVATSYITCFSNPPKMESNTTASAPLLGNSTRYWKEKYLTSLEERLSHVATLHSAGKLMDAAPGRDAKPGKDGGNRAKNGASSADTEQPLEFTMAQETTPASLIPLAAEHEFKPTDSPIARMAIESVLSTAAAMGDVQMDGMVVSSSSSHIRHQPLQVITTATHHYINDDPVAPPPPTGLTPSAPQFPQPRQEYYPQQQAYPFTTGRAAPPPIPVMQMTTRTAPTQRPIIPHPDHERWIAWTDIVRQRFPDWSGSTPAMSNYAKAFLKEHRLTETRVSPLTGITSKPTLGIPKDLQKAFMDGFDRKFRTQNGEWVQERRKGVIINLHPLGNSKDDRSLDSPISPSGYTNPALKQAKPRNFPHFIQTHNLPGQKPRNHANPSPIKRSHSQSSFVSNTSSVASTMASTNVPAMTRVVSSSGSDFILSPTETVEQRGHHVIKLWTDVIRGKHESFLLENARNVSLQTRVRNGVKDFITKNAPSLDLSLDSCLLMRERGKSSYGIPDILIPSFLNWFDQERKTAFKKYSDGTSVSDLFHDSFSALSSTPRSSFIKPSSSSSSLPALSTSTSSSSSSTTTSSSSSSYTRKRGLNSATARAATPRLGSEDAAAMEAFAQLSPESDAECHTAKRPRLTMDQSYELYIAAAHGLLESPPASAGIAAPPAAEAYAAPFGNTTRYTALVKRLMPTYPSLSKATRIAIKKSTKSFLMTHLGNSTDRLNGCIVWPKRGVFQTYTIPHCFYNLYNQWIRERFGMYLGEDDVQVCSIGTQTDAHGVEGGDNNAGGGVVVSLEMDIDTLPVEPQIA</sequence>
<protein>
    <submittedName>
        <fullName evidence="2">Uncharacterized protein</fullName>
    </submittedName>
</protein>
<evidence type="ECO:0000313" key="3">
    <source>
        <dbReference type="Proteomes" id="UP000317494"/>
    </source>
</evidence>
<keyword evidence="3" id="KW-1185">Reference proteome</keyword>
<accession>A0A507C2H9</accession>
<gene>
    <name evidence="2" type="ORF">SeMB42_g07415</name>
</gene>